<evidence type="ECO:0000313" key="1">
    <source>
        <dbReference type="EMBL" id="KAI5653901.1"/>
    </source>
</evidence>
<proteinExistence type="predicted"/>
<dbReference type="Proteomes" id="UP001060085">
    <property type="component" value="Linkage Group LG07"/>
</dbReference>
<comment type="caution">
    <text evidence="1">The sequence shown here is derived from an EMBL/GenBank/DDBJ whole genome shotgun (WGS) entry which is preliminary data.</text>
</comment>
<keyword evidence="2" id="KW-1185">Reference proteome</keyword>
<reference evidence="2" key="1">
    <citation type="journal article" date="2023" name="Nat. Plants">
        <title>Single-cell RNA sequencing provides a high-resolution roadmap for understanding the multicellular compartmentation of specialized metabolism.</title>
        <authorList>
            <person name="Sun S."/>
            <person name="Shen X."/>
            <person name="Li Y."/>
            <person name="Li Y."/>
            <person name="Wang S."/>
            <person name="Li R."/>
            <person name="Zhang H."/>
            <person name="Shen G."/>
            <person name="Guo B."/>
            <person name="Wei J."/>
            <person name="Xu J."/>
            <person name="St-Pierre B."/>
            <person name="Chen S."/>
            <person name="Sun C."/>
        </authorList>
    </citation>
    <scope>NUCLEOTIDE SEQUENCE [LARGE SCALE GENOMIC DNA]</scope>
</reference>
<dbReference type="EMBL" id="CM044707">
    <property type="protein sequence ID" value="KAI5653901.1"/>
    <property type="molecule type" value="Genomic_DNA"/>
</dbReference>
<sequence length="452" mass="52676">MDGKNERSYSLSMDERRSLLSSISQGWQEYEPISIRNIQNRKRKYPPSHITSMKPSRTKPKAFLVADLKTILHNDVQTPYAAGLLKDLARNLCPEIGQKGSVPHEEITLSHLLIKKPELINHFRQDILLLGGIMKKAQETYWTVYNVDIESKITVSSLALTIFRMKYYDASNWAIYIRNMNKDSFIRCGHYGGHTDVYIAYRENLYYYDINSLYPFIMKEYPMPKEAYVKCPRTIKRPFLRFEQKDETLIFSTLEFVVVYYSKELKYARDLDYTVIPISGYLFEKKESPFKSFVSSLFESHLEAKKSGNNFMSFVCKTIMNSLYGRFGISPKSTKMEIYDENRYKYLLRKPNFIFGELLDENTSVFSYHDEPSLDSLNPMKNVAIQLADAISTSARMYMLYLKGRQLLQRHRLCCACSSTTRKNSIFFCLGQVCARGQDCQRTLFSTEGLFI</sequence>
<evidence type="ECO:0000313" key="2">
    <source>
        <dbReference type="Proteomes" id="UP001060085"/>
    </source>
</evidence>
<gene>
    <name evidence="1" type="ORF">M9H77_31088</name>
</gene>
<protein>
    <submittedName>
        <fullName evidence="1">Uncharacterized protein</fullName>
    </submittedName>
</protein>
<organism evidence="1 2">
    <name type="scientific">Catharanthus roseus</name>
    <name type="common">Madagascar periwinkle</name>
    <name type="synonym">Vinca rosea</name>
    <dbReference type="NCBI Taxonomy" id="4058"/>
    <lineage>
        <taxon>Eukaryota</taxon>
        <taxon>Viridiplantae</taxon>
        <taxon>Streptophyta</taxon>
        <taxon>Embryophyta</taxon>
        <taxon>Tracheophyta</taxon>
        <taxon>Spermatophyta</taxon>
        <taxon>Magnoliopsida</taxon>
        <taxon>eudicotyledons</taxon>
        <taxon>Gunneridae</taxon>
        <taxon>Pentapetalae</taxon>
        <taxon>asterids</taxon>
        <taxon>lamiids</taxon>
        <taxon>Gentianales</taxon>
        <taxon>Apocynaceae</taxon>
        <taxon>Rauvolfioideae</taxon>
        <taxon>Vinceae</taxon>
        <taxon>Catharanthinae</taxon>
        <taxon>Catharanthus</taxon>
    </lineage>
</organism>
<name>A0ACC0A013_CATRO</name>
<accession>A0ACC0A013</accession>